<feature type="coiled-coil region" evidence="1">
    <location>
        <begin position="244"/>
        <end position="271"/>
    </location>
</feature>
<feature type="region of interest" description="Disordered" evidence="2">
    <location>
        <begin position="28"/>
        <end position="120"/>
    </location>
</feature>
<comment type="caution">
    <text evidence="3">The sequence shown here is derived from an EMBL/GenBank/DDBJ whole genome shotgun (WGS) entry which is preliminary data.</text>
</comment>
<feature type="compositionally biased region" description="Low complexity" evidence="2">
    <location>
        <begin position="351"/>
        <end position="368"/>
    </location>
</feature>
<evidence type="ECO:0000256" key="1">
    <source>
        <dbReference type="SAM" id="Coils"/>
    </source>
</evidence>
<feature type="compositionally biased region" description="Basic and acidic residues" evidence="2">
    <location>
        <begin position="63"/>
        <end position="73"/>
    </location>
</feature>
<dbReference type="AlphaFoldDB" id="A0AAJ0HJP1"/>
<keyword evidence="4" id="KW-1185">Reference proteome</keyword>
<evidence type="ECO:0000256" key="2">
    <source>
        <dbReference type="SAM" id="MobiDB-lite"/>
    </source>
</evidence>
<evidence type="ECO:0000313" key="3">
    <source>
        <dbReference type="EMBL" id="KAK3353607.1"/>
    </source>
</evidence>
<feature type="region of interest" description="Disordered" evidence="2">
    <location>
        <begin position="168"/>
        <end position="189"/>
    </location>
</feature>
<feature type="region of interest" description="Disordered" evidence="2">
    <location>
        <begin position="306"/>
        <end position="332"/>
    </location>
</feature>
<dbReference type="Proteomes" id="UP001275084">
    <property type="component" value="Unassembled WGS sequence"/>
</dbReference>
<feature type="region of interest" description="Disordered" evidence="2">
    <location>
        <begin position="448"/>
        <end position="556"/>
    </location>
</feature>
<name>A0AAJ0HJP1_9PEZI</name>
<accession>A0AAJ0HJP1</accession>
<organism evidence="3 4">
    <name type="scientific">Lasiosphaeria hispida</name>
    <dbReference type="NCBI Taxonomy" id="260671"/>
    <lineage>
        <taxon>Eukaryota</taxon>
        <taxon>Fungi</taxon>
        <taxon>Dikarya</taxon>
        <taxon>Ascomycota</taxon>
        <taxon>Pezizomycotina</taxon>
        <taxon>Sordariomycetes</taxon>
        <taxon>Sordariomycetidae</taxon>
        <taxon>Sordariales</taxon>
        <taxon>Lasiosphaeriaceae</taxon>
        <taxon>Lasiosphaeria</taxon>
    </lineage>
</organism>
<feature type="region of interest" description="Disordered" evidence="2">
    <location>
        <begin position="351"/>
        <end position="375"/>
    </location>
</feature>
<sequence length="556" mass="60356">MSMRTLGGMLAETYASWLRSVSECCGLDEKPRRSTEKPIVVLRDQPAFIPPPSAEPVWTSESTYEKTLERERGTLGSSLRSRSRSRGAGAGAGAAGTPWFSRPPSSSSSSRRPKISSPSNFRHIHSESFQFPSPQPTQKRFSFRPLELPFDSRNHTLSPILPFFDSGIGHDDAQVTPPPRAHTADGSKWDGASATLVNDRSYSSMSFHIPRKHVRGGSNASQEPVTPPSIPQRARARAYTAPHVERIVERIASAMIEKERLEAEIESIIERQSIYISSRPSTAYGIAELEPMPSIPALPAAAPSFAERLSSESRPQTAPSQANHSNSFNNNNNMTQQERTLALATAAFTSHPPSHHFQYQSQHQQQYPPSSPPTRYGYDDALDRPLAPPLPLVLRPPLRKKKSFSRVSNWLFPNGAIDEDGQHGRVTSIDSVTNAPKPIRGSEGFYQCVAPPEGGSGLSPSNNKRVSGDSLSTWETESDASGSVGEEGEGKTVPTSMTSWSRAGSSPVVQSTPKGTPVVMMGGRFETAGEESPTPAPRKFGVVGGKHRPQSVGVAF</sequence>
<dbReference type="EMBL" id="JAUIQD010000004">
    <property type="protein sequence ID" value="KAK3353607.1"/>
    <property type="molecule type" value="Genomic_DNA"/>
</dbReference>
<proteinExistence type="predicted"/>
<protein>
    <submittedName>
        <fullName evidence="3">Uncharacterized protein</fullName>
    </submittedName>
</protein>
<keyword evidence="1" id="KW-0175">Coiled coil</keyword>
<feature type="compositionally biased region" description="Polar residues" evidence="2">
    <location>
        <begin position="493"/>
        <end position="514"/>
    </location>
</feature>
<gene>
    <name evidence="3" type="ORF">B0T25DRAFT_217723</name>
</gene>
<reference evidence="3" key="2">
    <citation type="submission" date="2023-06" db="EMBL/GenBank/DDBJ databases">
        <authorList>
            <consortium name="Lawrence Berkeley National Laboratory"/>
            <person name="Haridas S."/>
            <person name="Hensen N."/>
            <person name="Bonometti L."/>
            <person name="Westerberg I."/>
            <person name="Brannstrom I.O."/>
            <person name="Guillou S."/>
            <person name="Cros-Aarteil S."/>
            <person name="Calhoun S."/>
            <person name="Kuo A."/>
            <person name="Mondo S."/>
            <person name="Pangilinan J."/>
            <person name="Riley R."/>
            <person name="Labutti K."/>
            <person name="Andreopoulos B."/>
            <person name="Lipzen A."/>
            <person name="Chen C."/>
            <person name="Yanf M."/>
            <person name="Daum C."/>
            <person name="Ng V."/>
            <person name="Clum A."/>
            <person name="Steindorff A."/>
            <person name="Ohm R."/>
            <person name="Martin F."/>
            <person name="Silar P."/>
            <person name="Natvig D."/>
            <person name="Lalanne C."/>
            <person name="Gautier V."/>
            <person name="Ament-Velasquez S.L."/>
            <person name="Kruys A."/>
            <person name="Hutchinson M.I."/>
            <person name="Powell A.J."/>
            <person name="Barry K."/>
            <person name="Miller A.N."/>
            <person name="Grigoriev I.V."/>
            <person name="Debuchy R."/>
            <person name="Gladieux P."/>
            <person name="Thoren M.H."/>
            <person name="Johannesson H."/>
        </authorList>
    </citation>
    <scope>NUCLEOTIDE SEQUENCE</scope>
    <source>
        <strain evidence="3">CBS 955.72</strain>
    </source>
</reference>
<feature type="compositionally biased region" description="Polar residues" evidence="2">
    <location>
        <begin position="312"/>
        <end position="322"/>
    </location>
</feature>
<feature type="compositionally biased region" description="Polar residues" evidence="2">
    <location>
        <begin position="458"/>
        <end position="481"/>
    </location>
</feature>
<feature type="region of interest" description="Disordered" evidence="2">
    <location>
        <begin position="213"/>
        <end position="236"/>
    </location>
</feature>
<reference evidence="3" key="1">
    <citation type="journal article" date="2023" name="Mol. Phylogenet. Evol.">
        <title>Genome-scale phylogeny and comparative genomics of the fungal order Sordariales.</title>
        <authorList>
            <person name="Hensen N."/>
            <person name="Bonometti L."/>
            <person name="Westerberg I."/>
            <person name="Brannstrom I.O."/>
            <person name="Guillou S."/>
            <person name="Cros-Aarteil S."/>
            <person name="Calhoun S."/>
            <person name="Haridas S."/>
            <person name="Kuo A."/>
            <person name="Mondo S."/>
            <person name="Pangilinan J."/>
            <person name="Riley R."/>
            <person name="LaButti K."/>
            <person name="Andreopoulos B."/>
            <person name="Lipzen A."/>
            <person name="Chen C."/>
            <person name="Yan M."/>
            <person name="Daum C."/>
            <person name="Ng V."/>
            <person name="Clum A."/>
            <person name="Steindorff A."/>
            <person name="Ohm R.A."/>
            <person name="Martin F."/>
            <person name="Silar P."/>
            <person name="Natvig D.O."/>
            <person name="Lalanne C."/>
            <person name="Gautier V."/>
            <person name="Ament-Velasquez S.L."/>
            <person name="Kruys A."/>
            <person name="Hutchinson M.I."/>
            <person name="Powell A.J."/>
            <person name="Barry K."/>
            <person name="Miller A.N."/>
            <person name="Grigoriev I.V."/>
            <person name="Debuchy R."/>
            <person name="Gladieux P."/>
            <person name="Hiltunen Thoren M."/>
            <person name="Johannesson H."/>
        </authorList>
    </citation>
    <scope>NUCLEOTIDE SEQUENCE</scope>
    <source>
        <strain evidence="3">CBS 955.72</strain>
    </source>
</reference>
<feature type="compositionally biased region" description="Low complexity" evidence="2">
    <location>
        <begin position="102"/>
        <end position="119"/>
    </location>
</feature>
<evidence type="ECO:0000313" key="4">
    <source>
        <dbReference type="Proteomes" id="UP001275084"/>
    </source>
</evidence>
<feature type="compositionally biased region" description="Low complexity" evidence="2">
    <location>
        <begin position="323"/>
        <end position="332"/>
    </location>
</feature>